<dbReference type="InterPro" id="IPR041657">
    <property type="entry name" value="HTH_17"/>
</dbReference>
<keyword evidence="3" id="KW-1185">Reference proteome</keyword>
<proteinExistence type="predicted"/>
<dbReference type="InterPro" id="IPR009061">
    <property type="entry name" value="DNA-bd_dom_put_sf"/>
</dbReference>
<comment type="caution">
    <text evidence="2">The sequence shown here is derived from an EMBL/GenBank/DDBJ whole genome shotgun (WGS) entry which is preliminary data.</text>
</comment>
<dbReference type="EMBL" id="JAFMYW010000005">
    <property type="protein sequence ID" value="MBO0950605.1"/>
    <property type="molecule type" value="Genomic_DNA"/>
</dbReference>
<dbReference type="Proteomes" id="UP000664628">
    <property type="component" value="Unassembled WGS sequence"/>
</dbReference>
<sequence>MIGLNSEEASMTQKIIEPLLDRKSAARYLRVSPGTLAVWDCTKRYDLKPIKIGRAVRYRRSDLDAFIEQRLSR</sequence>
<dbReference type="Pfam" id="PF12728">
    <property type="entry name" value="HTH_17"/>
    <property type="match status" value="1"/>
</dbReference>
<organism evidence="2 3">
    <name type="scientific">Fibrella forsythiae</name>
    <dbReference type="NCBI Taxonomy" id="2817061"/>
    <lineage>
        <taxon>Bacteria</taxon>
        <taxon>Pseudomonadati</taxon>
        <taxon>Bacteroidota</taxon>
        <taxon>Cytophagia</taxon>
        <taxon>Cytophagales</taxon>
        <taxon>Spirosomataceae</taxon>
        <taxon>Fibrella</taxon>
    </lineage>
</organism>
<accession>A0ABS3JKR5</accession>
<name>A0ABS3JKR5_9BACT</name>
<dbReference type="SUPFAM" id="SSF46955">
    <property type="entry name" value="Putative DNA-binding domain"/>
    <property type="match status" value="1"/>
</dbReference>
<feature type="domain" description="Helix-turn-helix" evidence="1">
    <location>
        <begin position="20"/>
        <end position="70"/>
    </location>
</feature>
<protein>
    <submittedName>
        <fullName evidence="2">Helix-turn-helix domain-containing protein</fullName>
    </submittedName>
</protein>
<evidence type="ECO:0000313" key="2">
    <source>
        <dbReference type="EMBL" id="MBO0950605.1"/>
    </source>
</evidence>
<evidence type="ECO:0000259" key="1">
    <source>
        <dbReference type="Pfam" id="PF12728"/>
    </source>
</evidence>
<reference evidence="2 3" key="1">
    <citation type="submission" date="2021-03" db="EMBL/GenBank/DDBJ databases">
        <title>Fibrella sp. HMF5405 genome sequencing and assembly.</title>
        <authorList>
            <person name="Kang H."/>
            <person name="Kim H."/>
            <person name="Bae S."/>
            <person name="Joh K."/>
        </authorList>
    </citation>
    <scope>NUCLEOTIDE SEQUENCE [LARGE SCALE GENOMIC DNA]</scope>
    <source>
        <strain evidence="2 3">HMF5405</strain>
    </source>
</reference>
<gene>
    <name evidence="2" type="ORF">J2I46_18565</name>
</gene>
<evidence type="ECO:0000313" key="3">
    <source>
        <dbReference type="Proteomes" id="UP000664628"/>
    </source>
</evidence>